<gene>
    <name evidence="2" type="ORF">GCM10022224_033840</name>
</gene>
<protein>
    <submittedName>
        <fullName evidence="2">DUF4184 family protein</fullName>
    </submittedName>
</protein>
<proteinExistence type="predicted"/>
<feature type="transmembrane region" description="Helical" evidence="1">
    <location>
        <begin position="190"/>
        <end position="210"/>
    </location>
</feature>
<name>A0ABP7BSX9_9ACTN</name>
<dbReference type="EMBL" id="BAAAZP010000067">
    <property type="protein sequence ID" value="GAA3666982.1"/>
    <property type="molecule type" value="Genomic_DNA"/>
</dbReference>
<reference evidence="3" key="1">
    <citation type="journal article" date="2019" name="Int. J. Syst. Evol. Microbiol.">
        <title>The Global Catalogue of Microorganisms (GCM) 10K type strain sequencing project: providing services to taxonomists for standard genome sequencing and annotation.</title>
        <authorList>
            <consortium name="The Broad Institute Genomics Platform"/>
            <consortium name="The Broad Institute Genome Sequencing Center for Infectious Disease"/>
            <person name="Wu L."/>
            <person name="Ma J."/>
        </authorList>
    </citation>
    <scope>NUCLEOTIDE SEQUENCE [LARGE SCALE GENOMIC DNA]</scope>
    <source>
        <strain evidence="3">JCM 16904</strain>
    </source>
</reference>
<feature type="transmembrane region" description="Helical" evidence="1">
    <location>
        <begin position="28"/>
        <end position="46"/>
    </location>
</feature>
<dbReference type="RefSeq" id="WP_344878001.1">
    <property type="nucleotide sequence ID" value="NZ_BAAAZP010000067.1"/>
</dbReference>
<dbReference type="Pfam" id="PF13803">
    <property type="entry name" value="DUF4184"/>
    <property type="match status" value="1"/>
</dbReference>
<evidence type="ECO:0000256" key="1">
    <source>
        <dbReference type="SAM" id="Phobius"/>
    </source>
</evidence>
<evidence type="ECO:0000313" key="2">
    <source>
        <dbReference type="EMBL" id="GAA3666982.1"/>
    </source>
</evidence>
<keyword evidence="1" id="KW-1133">Transmembrane helix</keyword>
<feature type="transmembrane region" description="Helical" evidence="1">
    <location>
        <begin position="103"/>
        <end position="120"/>
    </location>
</feature>
<evidence type="ECO:0000313" key="3">
    <source>
        <dbReference type="Proteomes" id="UP001500902"/>
    </source>
</evidence>
<keyword evidence="1" id="KW-0472">Membrane</keyword>
<keyword evidence="1" id="KW-0812">Transmembrane</keyword>
<feature type="transmembrane region" description="Helical" evidence="1">
    <location>
        <begin position="52"/>
        <end position="73"/>
    </location>
</feature>
<feature type="transmembrane region" description="Helical" evidence="1">
    <location>
        <begin position="222"/>
        <end position="244"/>
    </location>
</feature>
<organism evidence="2 3">
    <name type="scientific">Nonomuraea antimicrobica</name>
    <dbReference type="NCBI Taxonomy" id="561173"/>
    <lineage>
        <taxon>Bacteria</taxon>
        <taxon>Bacillati</taxon>
        <taxon>Actinomycetota</taxon>
        <taxon>Actinomycetes</taxon>
        <taxon>Streptosporangiales</taxon>
        <taxon>Streptosporangiaceae</taxon>
        <taxon>Nonomuraea</taxon>
    </lineage>
</organism>
<dbReference type="InterPro" id="IPR025238">
    <property type="entry name" value="DUF4184"/>
</dbReference>
<sequence length="257" mass="27655">MPFTPSHIAAVLPLIRSSSRLRRYLDPWALAMGAMVPDLAVFLPFLPDYTVWHSWLGVVTINPLAVLILLPLFHLVLRDPLIALLPPSLAGRAALLAPERLRLLPMAAGAVVGAATHVLWDSFTHSTGPAEWGAWLSVSVFGVIRLFRLLQYVSSAIGLVVVVWWGWRALSGMAVATVPSRLRMSVRARGVVLSAAAVGVVAGAHLWPLVDEPNPKFGLASVLTKTGAGTVIGLCLVLVCYALVWQVRRRMAVSEGA</sequence>
<comment type="caution">
    <text evidence="2">The sequence shown here is derived from an EMBL/GenBank/DDBJ whole genome shotgun (WGS) entry which is preliminary data.</text>
</comment>
<dbReference type="Proteomes" id="UP001500902">
    <property type="component" value="Unassembled WGS sequence"/>
</dbReference>
<accession>A0ABP7BSX9</accession>
<keyword evidence="3" id="KW-1185">Reference proteome</keyword>